<organism evidence="1 2">
    <name type="scientific">Pseudomonas jessenii</name>
    <dbReference type="NCBI Taxonomy" id="77298"/>
    <lineage>
        <taxon>Bacteria</taxon>
        <taxon>Pseudomonadati</taxon>
        <taxon>Pseudomonadota</taxon>
        <taxon>Gammaproteobacteria</taxon>
        <taxon>Pseudomonadales</taxon>
        <taxon>Pseudomonadaceae</taxon>
        <taxon>Pseudomonas</taxon>
    </lineage>
</organism>
<dbReference type="AlphaFoldDB" id="A0A5C4KTY1"/>
<reference evidence="1" key="1">
    <citation type="submission" date="2019-06" db="EMBL/GenBank/DDBJ databases">
        <title>Pseudomonas-derived Butenolides : (Bio)synthesis of Styrolides.</title>
        <authorList>
            <person name="Klapper M."/>
            <person name="Chowdhury S."/>
            <person name="Stallforth P."/>
        </authorList>
    </citation>
    <scope>NUCLEOTIDE SEQUENCE [LARGE SCALE GENOMIC DNA]</scope>
    <source>
        <strain evidence="1">EC-S101</strain>
    </source>
</reference>
<keyword evidence="2" id="KW-1185">Reference proteome</keyword>
<proteinExistence type="predicted"/>
<sequence length="69" mass="7935">MKKRKAFPWCLDLNGVCDQCGRSRAHGNHRKCSKARQVAADRLRVEEARSGVPQARKRSAGLFWLLRQE</sequence>
<protein>
    <submittedName>
        <fullName evidence="1">Uncharacterized protein</fullName>
    </submittedName>
</protein>
<dbReference type="Proteomes" id="UP000306272">
    <property type="component" value="Unassembled WGS sequence"/>
</dbReference>
<accession>A0A5C4KTY1</accession>
<dbReference type="EMBL" id="VDDB01000017">
    <property type="protein sequence ID" value="TNB92235.1"/>
    <property type="molecule type" value="Genomic_DNA"/>
</dbReference>
<gene>
    <name evidence="1" type="ORF">FHG55_23040</name>
</gene>
<comment type="caution">
    <text evidence="1">The sequence shown here is derived from an EMBL/GenBank/DDBJ whole genome shotgun (WGS) entry which is preliminary data.</text>
</comment>
<evidence type="ECO:0000313" key="1">
    <source>
        <dbReference type="EMBL" id="TNB92235.1"/>
    </source>
</evidence>
<evidence type="ECO:0000313" key="2">
    <source>
        <dbReference type="Proteomes" id="UP000306272"/>
    </source>
</evidence>
<name>A0A5C4KTY1_PSEJE</name>